<dbReference type="InterPro" id="IPR017438">
    <property type="entry name" value="ATP-NAD_kinase_N"/>
</dbReference>
<dbReference type="GO" id="GO:0016301">
    <property type="term" value="F:kinase activity"/>
    <property type="evidence" value="ECO:0007669"/>
    <property type="project" value="InterPro"/>
</dbReference>
<dbReference type="EMBL" id="BNCD01000001">
    <property type="protein sequence ID" value="GHH69414.1"/>
    <property type="molecule type" value="Genomic_DNA"/>
</dbReference>
<dbReference type="Gene3D" id="3.40.50.10330">
    <property type="entry name" value="Probable inorganic polyphosphate/atp-NAD kinase, domain 1"/>
    <property type="match status" value="1"/>
</dbReference>
<dbReference type="InterPro" id="IPR016064">
    <property type="entry name" value="NAD/diacylglycerol_kinase_sf"/>
</dbReference>
<feature type="compositionally biased region" description="Gly residues" evidence="1">
    <location>
        <begin position="176"/>
        <end position="196"/>
    </location>
</feature>
<dbReference type="Pfam" id="PF00781">
    <property type="entry name" value="DAGK_cat"/>
    <property type="match status" value="1"/>
</dbReference>
<name>A0A919KQW5_9ACTN</name>
<keyword evidence="4" id="KW-1185">Reference proteome</keyword>
<evidence type="ECO:0000313" key="3">
    <source>
        <dbReference type="EMBL" id="GHH69414.1"/>
    </source>
</evidence>
<feature type="domain" description="DAGKc" evidence="2">
    <location>
        <begin position="6"/>
        <end position="124"/>
    </location>
</feature>
<reference evidence="3" key="1">
    <citation type="journal article" date="2014" name="Int. J. Syst. Evol. Microbiol.">
        <title>Complete genome sequence of Corynebacterium casei LMG S-19264T (=DSM 44701T), isolated from a smear-ripened cheese.</title>
        <authorList>
            <consortium name="US DOE Joint Genome Institute (JGI-PGF)"/>
            <person name="Walter F."/>
            <person name="Albersmeier A."/>
            <person name="Kalinowski J."/>
            <person name="Ruckert C."/>
        </authorList>
    </citation>
    <scope>NUCLEOTIDE SEQUENCE</scope>
    <source>
        <strain evidence="3">JCM 5069</strain>
    </source>
</reference>
<dbReference type="Proteomes" id="UP000603708">
    <property type="component" value="Unassembled WGS sequence"/>
</dbReference>
<dbReference type="SUPFAM" id="SSF111331">
    <property type="entry name" value="NAD kinase/diacylglycerol kinase-like"/>
    <property type="match status" value="1"/>
</dbReference>
<feature type="compositionally biased region" description="Low complexity" evidence="1">
    <location>
        <begin position="159"/>
        <end position="175"/>
    </location>
</feature>
<feature type="region of interest" description="Disordered" evidence="1">
    <location>
        <begin position="209"/>
        <end position="243"/>
    </location>
</feature>
<organism evidence="3 4">
    <name type="scientific">Streptomyces sulfonofaciens</name>
    <dbReference type="NCBI Taxonomy" id="68272"/>
    <lineage>
        <taxon>Bacteria</taxon>
        <taxon>Bacillati</taxon>
        <taxon>Actinomycetota</taxon>
        <taxon>Actinomycetes</taxon>
        <taxon>Kitasatosporales</taxon>
        <taxon>Streptomycetaceae</taxon>
        <taxon>Streptomyces</taxon>
    </lineage>
</organism>
<evidence type="ECO:0000256" key="1">
    <source>
        <dbReference type="SAM" id="MobiDB-lite"/>
    </source>
</evidence>
<dbReference type="InterPro" id="IPR001206">
    <property type="entry name" value="Diacylglycerol_kinase_cat_dom"/>
</dbReference>
<feature type="region of interest" description="Disordered" evidence="1">
    <location>
        <begin position="136"/>
        <end position="196"/>
    </location>
</feature>
<comment type="caution">
    <text evidence="3">The sequence shown here is derived from an EMBL/GenBank/DDBJ whole genome shotgun (WGS) entry which is preliminary data.</text>
</comment>
<sequence length="442" mass="43811">MSASDHLLVVVDPVARRSDGESVRIAKDVLSARAATKVCLPESPEEFARAVSRRGTRRLVVVGDDRALLRAVTLLHRARELDSCALSLVPVGTTVSLAHSLGVPTGAVAAARAVLGGAVRRLDLLVDDGGGVVLGDLRIPSRAGPRRRSTGPAVPGPGRPAAAPGGPVADDAAAGGPAGGAAGGPDGRPGAGPAAGGLGALDGAGYDAAGTASHGPGGSGFDPTGHGVPGAAEDGVPGHGGSGPGVGLGYGPAPAYGFGYGRSGYGRSAYEEAAGRDAAGSDGTGGRKGASGAAGGAAAAGQGGDVPGWLRHCQSLVRTFATRRGTVDVAQPQRSARRWGGTAGAQGPKPARLRVEADGVTLVDLDQPVDAVCVAPHADGLARIEIHPAVPGPDTLWMHAQAHTVTISGADFRYRADTLIGGPVRTRTWTAREGAWGLTLPV</sequence>
<gene>
    <name evidence="3" type="ORF">GCM10018793_01820</name>
</gene>
<evidence type="ECO:0000259" key="2">
    <source>
        <dbReference type="Pfam" id="PF00781"/>
    </source>
</evidence>
<reference evidence="3" key="2">
    <citation type="submission" date="2020-09" db="EMBL/GenBank/DDBJ databases">
        <authorList>
            <person name="Sun Q."/>
            <person name="Ohkuma M."/>
        </authorList>
    </citation>
    <scope>NUCLEOTIDE SEQUENCE</scope>
    <source>
        <strain evidence="3">JCM 5069</strain>
    </source>
</reference>
<feature type="region of interest" description="Disordered" evidence="1">
    <location>
        <begin position="328"/>
        <end position="349"/>
    </location>
</feature>
<feature type="compositionally biased region" description="Gly residues" evidence="1">
    <location>
        <begin position="282"/>
        <end position="295"/>
    </location>
</feature>
<dbReference type="AlphaFoldDB" id="A0A919KQW5"/>
<protein>
    <recommendedName>
        <fullName evidence="2">DAGKc domain-containing protein</fullName>
    </recommendedName>
</protein>
<proteinExistence type="predicted"/>
<evidence type="ECO:0000313" key="4">
    <source>
        <dbReference type="Proteomes" id="UP000603708"/>
    </source>
</evidence>
<feature type="region of interest" description="Disordered" evidence="1">
    <location>
        <begin position="276"/>
        <end position="305"/>
    </location>
</feature>
<accession>A0A919KQW5</accession>